<dbReference type="CDD" id="cd03426">
    <property type="entry name" value="NUDIX_CoAse_Nudt7"/>
    <property type="match status" value="1"/>
</dbReference>
<evidence type="ECO:0000256" key="1">
    <source>
        <dbReference type="ARBA" id="ARBA00001936"/>
    </source>
</evidence>
<evidence type="ECO:0000256" key="5">
    <source>
        <dbReference type="ARBA" id="ARBA00022842"/>
    </source>
</evidence>
<dbReference type="EMBL" id="MUJZ01027314">
    <property type="protein sequence ID" value="OTF78577.1"/>
    <property type="molecule type" value="Genomic_DNA"/>
</dbReference>
<feature type="non-terminal residue" evidence="8">
    <location>
        <position position="1"/>
    </location>
</feature>
<dbReference type="GO" id="GO:0046872">
    <property type="term" value="F:metal ion binding"/>
    <property type="evidence" value="ECO:0007669"/>
    <property type="project" value="UniProtKB-KW"/>
</dbReference>
<evidence type="ECO:0000256" key="4">
    <source>
        <dbReference type="ARBA" id="ARBA00022801"/>
    </source>
</evidence>
<dbReference type="AlphaFoldDB" id="A0A1Y3BEE3"/>
<keyword evidence="6" id="KW-0464">Manganese</keyword>
<proteinExistence type="predicted"/>
<evidence type="ECO:0000313" key="8">
    <source>
        <dbReference type="EMBL" id="OTF78577.1"/>
    </source>
</evidence>
<dbReference type="Pfam" id="PF00293">
    <property type="entry name" value="NUDIX"/>
    <property type="match status" value="1"/>
</dbReference>
<keyword evidence="4 8" id="KW-0378">Hydrolase</keyword>
<name>A0A1Y3BEE3_EURMA</name>
<comment type="cofactor">
    <cofactor evidence="1">
        <name>Mn(2+)</name>
        <dbReference type="ChEBI" id="CHEBI:29035"/>
    </cofactor>
</comment>
<keyword evidence="9" id="KW-1185">Reference proteome</keyword>
<dbReference type="PANTHER" id="PTHR12992:SF11">
    <property type="entry name" value="MITOCHONDRIAL COENZYME A DIPHOSPHATASE NUDT8"/>
    <property type="match status" value="1"/>
</dbReference>
<evidence type="ECO:0000256" key="2">
    <source>
        <dbReference type="ARBA" id="ARBA00001946"/>
    </source>
</evidence>
<dbReference type="OrthoDB" id="10262892at2759"/>
<evidence type="ECO:0000259" key="7">
    <source>
        <dbReference type="PROSITE" id="PS51462"/>
    </source>
</evidence>
<dbReference type="Gene3D" id="1.10.287.110">
    <property type="entry name" value="DnaJ domain"/>
    <property type="match status" value="1"/>
</dbReference>
<comment type="caution">
    <text evidence="8">The sequence shown here is derived from an EMBL/GenBank/DDBJ whole genome shotgun (WGS) entry which is preliminary data.</text>
</comment>
<dbReference type="Pfam" id="PF03656">
    <property type="entry name" value="Pam16"/>
    <property type="match status" value="1"/>
</dbReference>
<evidence type="ECO:0000313" key="9">
    <source>
        <dbReference type="Proteomes" id="UP000194236"/>
    </source>
</evidence>
<evidence type="ECO:0000256" key="6">
    <source>
        <dbReference type="ARBA" id="ARBA00023211"/>
    </source>
</evidence>
<feature type="domain" description="Nudix hydrolase" evidence="7">
    <location>
        <begin position="147"/>
        <end position="283"/>
    </location>
</feature>
<dbReference type="SUPFAM" id="SSF55811">
    <property type="entry name" value="Nudix"/>
    <property type="match status" value="1"/>
</dbReference>
<organism evidence="8 9">
    <name type="scientific">Euroglyphus maynei</name>
    <name type="common">Mayne's house dust mite</name>
    <dbReference type="NCBI Taxonomy" id="6958"/>
    <lineage>
        <taxon>Eukaryota</taxon>
        <taxon>Metazoa</taxon>
        <taxon>Ecdysozoa</taxon>
        <taxon>Arthropoda</taxon>
        <taxon>Chelicerata</taxon>
        <taxon>Arachnida</taxon>
        <taxon>Acari</taxon>
        <taxon>Acariformes</taxon>
        <taxon>Sarcoptiformes</taxon>
        <taxon>Astigmata</taxon>
        <taxon>Psoroptidia</taxon>
        <taxon>Analgoidea</taxon>
        <taxon>Pyroglyphidae</taxon>
        <taxon>Pyroglyphinae</taxon>
        <taxon>Euroglyphus</taxon>
    </lineage>
</organism>
<dbReference type="InterPro" id="IPR000086">
    <property type="entry name" value="NUDIX_hydrolase_dom"/>
</dbReference>
<reference evidence="8 9" key="1">
    <citation type="submission" date="2017-03" db="EMBL/GenBank/DDBJ databases">
        <title>Genome Survey of Euroglyphus maynei.</title>
        <authorList>
            <person name="Arlian L.G."/>
            <person name="Morgan M.S."/>
            <person name="Rider S.D."/>
        </authorList>
    </citation>
    <scope>NUCLEOTIDE SEQUENCE [LARGE SCALE GENOMIC DNA]</scope>
    <source>
        <strain evidence="8">Arlian Lab</strain>
        <tissue evidence="8">Whole body</tissue>
    </source>
</reference>
<dbReference type="InterPro" id="IPR045121">
    <property type="entry name" value="CoAse"/>
</dbReference>
<keyword evidence="5" id="KW-0460">Magnesium</keyword>
<dbReference type="PANTHER" id="PTHR12992">
    <property type="entry name" value="NUDIX HYDROLASE"/>
    <property type="match status" value="1"/>
</dbReference>
<protein>
    <submittedName>
        <fullName evidence="8">DnaJ domain and NUDIX domain hydrolase-like protein</fullName>
    </submittedName>
</protein>
<evidence type="ECO:0000256" key="3">
    <source>
        <dbReference type="ARBA" id="ARBA00022723"/>
    </source>
</evidence>
<dbReference type="GO" id="GO:0010945">
    <property type="term" value="F:coenzyme A diphosphatase activity"/>
    <property type="evidence" value="ECO:0007669"/>
    <property type="project" value="InterPro"/>
</dbReference>
<accession>A0A1Y3BEE3</accession>
<dbReference type="InterPro" id="IPR036869">
    <property type="entry name" value="J_dom_sf"/>
</dbReference>
<dbReference type="PROSITE" id="PS51462">
    <property type="entry name" value="NUDIX"/>
    <property type="match status" value="1"/>
</dbReference>
<dbReference type="Gene3D" id="3.90.79.10">
    <property type="entry name" value="Nucleoside Triphosphate Pyrophosphohydrolase"/>
    <property type="match status" value="1"/>
</dbReference>
<gene>
    <name evidence="8" type="ORF">BLA29_004863</name>
</gene>
<keyword evidence="3" id="KW-0479">Metal-binding</keyword>
<dbReference type="InterPro" id="IPR015797">
    <property type="entry name" value="NUDIX_hydrolase-like_dom_sf"/>
</dbReference>
<comment type="cofactor">
    <cofactor evidence="2">
        <name>Mg(2+)</name>
        <dbReference type="ChEBI" id="CHEBI:18420"/>
    </cofactor>
</comment>
<dbReference type="Proteomes" id="UP000194236">
    <property type="component" value="Unassembled WGS sequence"/>
</dbReference>
<sequence>AIGRAFTRALRQEIEASQRAAQQRNSNNSSTASAASNAKLGMTLQEAMQILNIDNNQIKDMELIEKRFKHLFDVNEKSSTLLIREKSFENINNNHFIQQRTMATTTTNDDKLIEDIDRNINEQNLRKSIERMKRIRLAGRLRSDSVMKKAAVFVPFCHDSSNVPSILFTRRSFTMTKHKGEVCFPGGLEEDCDESVIESAIRETIEEIGVDRSDMKIYGELSPIPFNDLALYPVLGYLKLSNTSDQFKLNPDEVQSIHIIPITRLLDMKYWLKTHWRSGWTTPMMKIHEYGE</sequence>